<dbReference type="Proteomes" id="UP000324800">
    <property type="component" value="Unassembled WGS sequence"/>
</dbReference>
<sequence>MIVIIVIMKSEMDVNEYMSIMEDVEVYYGLRSIYLFLRELHLGRYND</sequence>
<feature type="non-terminal residue" evidence="1">
    <location>
        <position position="47"/>
    </location>
</feature>
<evidence type="ECO:0000313" key="1">
    <source>
        <dbReference type="EMBL" id="KAA6356586.1"/>
    </source>
</evidence>
<comment type="caution">
    <text evidence="1">The sequence shown here is derived from an EMBL/GenBank/DDBJ whole genome shotgun (WGS) entry which is preliminary data.</text>
</comment>
<evidence type="ECO:0000313" key="2">
    <source>
        <dbReference type="Proteomes" id="UP000324800"/>
    </source>
</evidence>
<dbReference type="AlphaFoldDB" id="A0A5J4TDN8"/>
<reference evidence="1 2" key="1">
    <citation type="submission" date="2019-03" db="EMBL/GenBank/DDBJ databases">
        <title>Single cell metagenomics reveals metabolic interactions within the superorganism composed of flagellate Streblomastix strix and complex community of Bacteroidetes bacteria on its surface.</title>
        <authorList>
            <person name="Treitli S.C."/>
            <person name="Kolisko M."/>
            <person name="Husnik F."/>
            <person name="Keeling P."/>
            <person name="Hampl V."/>
        </authorList>
    </citation>
    <scope>NUCLEOTIDE SEQUENCE [LARGE SCALE GENOMIC DNA]</scope>
    <source>
        <strain evidence="1">ST1C</strain>
    </source>
</reference>
<proteinExistence type="predicted"/>
<accession>A0A5J4TDN8</accession>
<gene>
    <name evidence="1" type="ORF">EZS28_047887</name>
</gene>
<dbReference type="EMBL" id="SNRW01032739">
    <property type="protein sequence ID" value="KAA6356586.1"/>
    <property type="molecule type" value="Genomic_DNA"/>
</dbReference>
<name>A0A5J4TDN8_9EUKA</name>
<organism evidence="1 2">
    <name type="scientific">Streblomastix strix</name>
    <dbReference type="NCBI Taxonomy" id="222440"/>
    <lineage>
        <taxon>Eukaryota</taxon>
        <taxon>Metamonada</taxon>
        <taxon>Preaxostyla</taxon>
        <taxon>Oxymonadida</taxon>
        <taxon>Streblomastigidae</taxon>
        <taxon>Streblomastix</taxon>
    </lineage>
</organism>
<protein>
    <submittedName>
        <fullName evidence="1">Uncharacterized protein</fullName>
    </submittedName>
</protein>